<dbReference type="InterPro" id="IPR003777">
    <property type="entry name" value="XdhC_CoxI"/>
</dbReference>
<dbReference type="AlphaFoldDB" id="A0A3M8ABP2"/>
<evidence type="ECO:0000313" key="3">
    <source>
        <dbReference type="EMBL" id="RNB48548.1"/>
    </source>
</evidence>
<dbReference type="Proteomes" id="UP000275048">
    <property type="component" value="Unassembled WGS sequence"/>
</dbReference>
<dbReference type="OrthoDB" id="9815497at2"/>
<organism evidence="3 4">
    <name type="scientific">Agromyces tardus</name>
    <dbReference type="NCBI Taxonomy" id="2583849"/>
    <lineage>
        <taxon>Bacteria</taxon>
        <taxon>Bacillati</taxon>
        <taxon>Actinomycetota</taxon>
        <taxon>Actinomycetes</taxon>
        <taxon>Micrococcales</taxon>
        <taxon>Microbacteriaceae</taxon>
        <taxon>Agromyces</taxon>
    </lineage>
</organism>
<feature type="domain" description="XdhC Rossmann" evidence="2">
    <location>
        <begin position="204"/>
        <end position="346"/>
    </location>
</feature>
<feature type="domain" description="XdhC- CoxI" evidence="1">
    <location>
        <begin position="12"/>
        <end position="73"/>
    </location>
</feature>
<evidence type="ECO:0000313" key="4">
    <source>
        <dbReference type="Proteomes" id="UP000275048"/>
    </source>
</evidence>
<dbReference type="PANTHER" id="PTHR30388">
    <property type="entry name" value="ALDEHYDE OXIDOREDUCTASE MOLYBDENUM COFACTOR ASSEMBLY PROTEIN"/>
    <property type="match status" value="1"/>
</dbReference>
<dbReference type="Gene3D" id="3.40.50.720">
    <property type="entry name" value="NAD(P)-binding Rossmann-like Domain"/>
    <property type="match status" value="1"/>
</dbReference>
<protein>
    <submittedName>
        <fullName evidence="3">XdhC family protein</fullName>
    </submittedName>
</protein>
<dbReference type="PANTHER" id="PTHR30388:SF4">
    <property type="entry name" value="MOLYBDENUM COFACTOR INSERTION CHAPERONE PAOD"/>
    <property type="match status" value="1"/>
</dbReference>
<name>A0A3M8ABP2_9MICO</name>
<accession>A0A3M8ABP2</accession>
<proteinExistence type="predicted"/>
<dbReference type="Pfam" id="PF02625">
    <property type="entry name" value="XdhC_CoxI"/>
    <property type="match status" value="1"/>
</dbReference>
<reference evidence="3 4" key="1">
    <citation type="submission" date="2018-10" db="EMBL/GenBank/DDBJ databases">
        <title>Isolation, diversity and antibacterial activity of antinobacteria from the wheat rhizosphere soil.</title>
        <authorList>
            <person name="Sun T."/>
        </authorList>
    </citation>
    <scope>NUCLEOTIDE SEQUENCE [LARGE SCALE GENOMIC DNA]</scope>
    <source>
        <strain evidence="3 4">SJ-23</strain>
    </source>
</reference>
<dbReference type="Pfam" id="PF13478">
    <property type="entry name" value="XdhC_C"/>
    <property type="match status" value="1"/>
</dbReference>
<keyword evidence="4" id="KW-1185">Reference proteome</keyword>
<dbReference type="InterPro" id="IPR052698">
    <property type="entry name" value="MoCofactor_Util/Proc"/>
</dbReference>
<dbReference type="InterPro" id="IPR027051">
    <property type="entry name" value="XdhC_Rossmann_dom"/>
</dbReference>
<sequence length="393" mass="40388">MLELSAEIAARLARGERFAVATVTAVDGSAPRDPGASMLVDADGRVTGSVSGGCVEGAVYELCERVLSGAAAVERGRFGIDDESAFAVGLSCGGEIEVFVQPAEPGVLAPEPFERVLAGASSGVATIVSGPEPLLGRVVAPGAGPAPLDDEELAAAGVRGVSAQRIAAELDRRIRSGRSGLVRFDCDGDELVLFCESRLAPPRLVIFGAVAFAEALASAAALLGYRVSVCDPRPAFTTPDRFPAVHEVVVRWPSDYLAELDVDERTVVCVLGHDAKTDIPLLALALSLPVAYVGALGSRRTHDERVRMLRDAGVDDDALTRLRSPIGLDLGAATPAETAVSILAEVIAVRAGRDARPLSETDGPIHGPVGAAAHEVAPAAAAPVSAMRAMAAG</sequence>
<evidence type="ECO:0000259" key="1">
    <source>
        <dbReference type="Pfam" id="PF02625"/>
    </source>
</evidence>
<evidence type="ECO:0000259" key="2">
    <source>
        <dbReference type="Pfam" id="PF13478"/>
    </source>
</evidence>
<dbReference type="RefSeq" id="WP_122937055.1">
    <property type="nucleotide sequence ID" value="NZ_JBHSNT010000046.1"/>
</dbReference>
<dbReference type="EMBL" id="RHHB01000019">
    <property type="protein sequence ID" value="RNB48548.1"/>
    <property type="molecule type" value="Genomic_DNA"/>
</dbReference>
<gene>
    <name evidence="3" type="ORF">EDM22_10765</name>
</gene>
<comment type="caution">
    <text evidence="3">The sequence shown here is derived from an EMBL/GenBank/DDBJ whole genome shotgun (WGS) entry which is preliminary data.</text>
</comment>